<evidence type="ECO:0000313" key="2">
    <source>
        <dbReference type="Proteomes" id="UP001208570"/>
    </source>
</evidence>
<dbReference type="Proteomes" id="UP001208570">
    <property type="component" value="Unassembled WGS sequence"/>
</dbReference>
<dbReference type="InterPro" id="IPR051135">
    <property type="entry name" value="Gal/GlcNAc/GalNAc_ST"/>
</dbReference>
<dbReference type="Pfam" id="PF13469">
    <property type="entry name" value="Sulfotransfer_3"/>
    <property type="match status" value="1"/>
</dbReference>
<accession>A0AAD9MSC0</accession>
<dbReference type="GO" id="GO:0006790">
    <property type="term" value="P:sulfur compound metabolic process"/>
    <property type="evidence" value="ECO:0007669"/>
    <property type="project" value="TreeGrafter"/>
</dbReference>
<gene>
    <name evidence="1" type="ORF">LSH36_1136g01023</name>
</gene>
<evidence type="ECO:0000313" key="1">
    <source>
        <dbReference type="EMBL" id="KAK2141234.1"/>
    </source>
</evidence>
<evidence type="ECO:0008006" key="3">
    <source>
        <dbReference type="Google" id="ProtNLM"/>
    </source>
</evidence>
<dbReference type="PANTHER" id="PTHR10704">
    <property type="entry name" value="CARBOHYDRATE SULFOTRANSFERASE"/>
    <property type="match status" value="1"/>
</dbReference>
<name>A0AAD9MSC0_9ANNE</name>
<dbReference type="EMBL" id="JAODUP010001136">
    <property type="protein sequence ID" value="KAK2141234.1"/>
    <property type="molecule type" value="Genomic_DNA"/>
</dbReference>
<dbReference type="GO" id="GO:0001517">
    <property type="term" value="F:N-acetylglucosamine 6-O-sulfotransferase activity"/>
    <property type="evidence" value="ECO:0007669"/>
    <property type="project" value="TreeGrafter"/>
</dbReference>
<organism evidence="1 2">
    <name type="scientific">Paralvinella palmiformis</name>
    <dbReference type="NCBI Taxonomy" id="53620"/>
    <lineage>
        <taxon>Eukaryota</taxon>
        <taxon>Metazoa</taxon>
        <taxon>Spiralia</taxon>
        <taxon>Lophotrochozoa</taxon>
        <taxon>Annelida</taxon>
        <taxon>Polychaeta</taxon>
        <taxon>Sedentaria</taxon>
        <taxon>Canalipalpata</taxon>
        <taxon>Terebellida</taxon>
        <taxon>Terebelliformia</taxon>
        <taxon>Alvinellidae</taxon>
        <taxon>Paralvinella</taxon>
    </lineage>
</organism>
<dbReference type="PANTHER" id="PTHR10704:SF44">
    <property type="entry name" value="LD35051P-RELATED"/>
    <property type="match status" value="1"/>
</dbReference>
<dbReference type="GO" id="GO:0006044">
    <property type="term" value="P:N-acetylglucosamine metabolic process"/>
    <property type="evidence" value="ECO:0007669"/>
    <property type="project" value="TreeGrafter"/>
</dbReference>
<sequence length="511" mass="59346">MFSRRIQIGLGICVFLTVLTVYHNARYILYSVVPFPVETKSALTNTSPAADHWFNNDDLVYHGYRHVQQTSEDHAPSRQISFVITASNNGVLNANDTNDAYSNQTDQFNHHHHHQQYHQFALSSSKRKYKHDVNRIEDNTSPIHILLLSYQRSGSSVISSLFGDNPYIFSLYEPLDSIYTALYGLSPGWSVPADLAISRDGTLRKMPSLEKDSAITFLRNIYECELDKLPTEFFIHPFWWYFSNWTETAKPYVSCLRAYGLSDRSLSIIQRSISVFCGRRFGDVRNRQEKCIGKLWPNYRGNELQTVGVVRGMLRNIRAKPQEFYATSLKQMRKKCGYCINKYLKEPCKNTRVRAVKTVRGTMDEAEVLLENDPNFKVVHLLRDPRGVTRSRMGATWSRGFYDAHKEERTAHVYCTTALQDYKTSERLRKKYPQRLMHIMLEDFISEPEETLAGLSDFLGISFDENALRKLYKRMKPGFADKWRRQLSRDVIEIINKECDQFMAALNVTRQ</sequence>
<dbReference type="InterPro" id="IPR027417">
    <property type="entry name" value="P-loop_NTPase"/>
</dbReference>
<reference evidence="1" key="1">
    <citation type="journal article" date="2023" name="Mol. Biol. Evol.">
        <title>Third-Generation Sequencing Reveals the Adaptive Role of the Epigenome in Three Deep-Sea Polychaetes.</title>
        <authorList>
            <person name="Perez M."/>
            <person name="Aroh O."/>
            <person name="Sun Y."/>
            <person name="Lan Y."/>
            <person name="Juniper S.K."/>
            <person name="Young C.R."/>
            <person name="Angers B."/>
            <person name="Qian P.Y."/>
        </authorList>
    </citation>
    <scope>NUCLEOTIDE SEQUENCE</scope>
    <source>
        <strain evidence="1">P08H-3</strain>
    </source>
</reference>
<dbReference type="Gene3D" id="3.40.50.300">
    <property type="entry name" value="P-loop containing nucleotide triphosphate hydrolases"/>
    <property type="match status" value="1"/>
</dbReference>
<dbReference type="SUPFAM" id="SSF52540">
    <property type="entry name" value="P-loop containing nucleoside triphosphate hydrolases"/>
    <property type="match status" value="1"/>
</dbReference>
<proteinExistence type="predicted"/>
<comment type="caution">
    <text evidence="1">The sequence shown here is derived from an EMBL/GenBank/DDBJ whole genome shotgun (WGS) entry which is preliminary data.</text>
</comment>
<protein>
    <recommendedName>
        <fullName evidence="3">Sulfotransferase</fullName>
    </recommendedName>
</protein>
<keyword evidence="2" id="KW-1185">Reference proteome</keyword>
<dbReference type="AlphaFoldDB" id="A0AAD9MSC0"/>